<dbReference type="PROSITE" id="PS50878">
    <property type="entry name" value="RT_POL"/>
    <property type="match status" value="1"/>
</dbReference>
<proteinExistence type="predicted"/>
<sequence length="653" mass="76242">MGDYPHPNNNMEVEHESSNFSFNKYRCNLTDIELLIKFAERQNLSTCPNITIFLKSENGFQNGNPLKLKENIMKEFTIKKNILSISKTRNSEIIIKTNNCETAKEALKIKEINRVKISTRLSFTGLTTSYILHGIDTEYTIDDIKSELENYNYAIFDIQRFTKKTESGFKPIKTVKVTQIGCSISERVPIGFEMIKTTLYYEKPRQCTNCWKFGHLQKFCRSAIKCRICSLNHSVNECKEIQIKNAALVERDMKLMIQIAKRYKEEIEILKIKVQQQISRNEAVEKFQREKKTSYSAKTYNDQTEKIENLEKKLEIAISHQKNSSPGHDKISLQSINHLPIKAIYLLLKSFNDSWFSSQIPKDWTHALILPFIKPHKNPKEVSSYRPISLTSVIAKLLERMILHRMLDFSFQNKIFHVNHHGFYPHRSSINTLLQLQHDIILARERKEYFILVALDIKAAYDSVWPNGLISKLNKVGYSGRLLRWIQNFLHQRTIQIKWRNIFSKIVRNNYGVPQGSILSPFLFMIYMSDIFEIQHDSHLLVYADDIFLYNSGANWNKTIGEMQESLNKISVWCKKWKLSTSPEKSNLLNFSRKRSTIPPLLKICDKPIPEVKSLKILGIIFDPNITWKNHINYLRQKGFKYLNAIKALSSPK</sequence>
<reference evidence="3" key="1">
    <citation type="submission" date="2020-08" db="EMBL/GenBank/DDBJ databases">
        <title>Multicomponent nature underlies the extraordinary mechanical properties of spider dragline silk.</title>
        <authorList>
            <person name="Kono N."/>
            <person name="Nakamura H."/>
            <person name="Mori M."/>
            <person name="Yoshida Y."/>
            <person name="Ohtoshi R."/>
            <person name="Malay A.D."/>
            <person name="Moran D.A.P."/>
            <person name="Tomita M."/>
            <person name="Numata K."/>
            <person name="Arakawa K."/>
        </authorList>
    </citation>
    <scope>NUCLEOTIDE SEQUENCE</scope>
</reference>
<dbReference type="SUPFAM" id="SSF56672">
    <property type="entry name" value="DNA/RNA polymerases"/>
    <property type="match status" value="1"/>
</dbReference>
<dbReference type="PANTHER" id="PTHR33481:SF1">
    <property type="entry name" value="ENDONUCLEASE_EXONUCLEASE_PHOSPHATASE DOMAIN-CONTAINING PROTEIN-RELATED"/>
    <property type="match status" value="1"/>
</dbReference>
<dbReference type="GO" id="GO:0008270">
    <property type="term" value="F:zinc ion binding"/>
    <property type="evidence" value="ECO:0007669"/>
    <property type="project" value="InterPro"/>
</dbReference>
<feature type="coiled-coil region" evidence="1">
    <location>
        <begin position="260"/>
        <end position="320"/>
    </location>
</feature>
<dbReference type="EMBL" id="BMAU01021185">
    <property type="protein sequence ID" value="GFX95254.1"/>
    <property type="molecule type" value="Genomic_DNA"/>
</dbReference>
<dbReference type="GO" id="GO:0003676">
    <property type="term" value="F:nucleic acid binding"/>
    <property type="evidence" value="ECO:0007669"/>
    <property type="project" value="InterPro"/>
</dbReference>
<dbReference type="InterPro" id="IPR043502">
    <property type="entry name" value="DNA/RNA_pol_sf"/>
</dbReference>
<dbReference type="Pfam" id="PF00078">
    <property type="entry name" value="RVT_1"/>
    <property type="match status" value="1"/>
</dbReference>
<keyword evidence="3" id="KW-0808">Transferase</keyword>
<dbReference type="InterPro" id="IPR043128">
    <property type="entry name" value="Rev_trsase/Diguanyl_cyclase"/>
</dbReference>
<evidence type="ECO:0000313" key="3">
    <source>
        <dbReference type="EMBL" id="GFX95254.1"/>
    </source>
</evidence>
<feature type="domain" description="Reverse transcriptase" evidence="2">
    <location>
        <begin position="353"/>
        <end position="622"/>
    </location>
</feature>
<keyword evidence="3" id="KW-0548">Nucleotidyltransferase</keyword>
<comment type="caution">
    <text evidence="3">The sequence shown here is derived from an EMBL/GenBank/DDBJ whole genome shotgun (WGS) entry which is preliminary data.</text>
</comment>
<organism evidence="3 4">
    <name type="scientific">Trichonephila clavipes</name>
    <name type="common">Golden silk orbweaver</name>
    <name type="synonym">Nephila clavipes</name>
    <dbReference type="NCBI Taxonomy" id="2585209"/>
    <lineage>
        <taxon>Eukaryota</taxon>
        <taxon>Metazoa</taxon>
        <taxon>Ecdysozoa</taxon>
        <taxon>Arthropoda</taxon>
        <taxon>Chelicerata</taxon>
        <taxon>Arachnida</taxon>
        <taxon>Araneae</taxon>
        <taxon>Araneomorphae</taxon>
        <taxon>Entelegynae</taxon>
        <taxon>Araneoidea</taxon>
        <taxon>Nephilidae</taxon>
        <taxon>Trichonephila</taxon>
    </lineage>
</organism>
<dbReference type="Gene3D" id="3.30.70.270">
    <property type="match status" value="1"/>
</dbReference>
<keyword evidence="1" id="KW-0175">Coiled coil</keyword>
<dbReference type="PANTHER" id="PTHR33481">
    <property type="entry name" value="REVERSE TRANSCRIPTASE"/>
    <property type="match status" value="1"/>
</dbReference>
<keyword evidence="3" id="KW-0695">RNA-directed DNA polymerase</keyword>
<dbReference type="AlphaFoldDB" id="A0A8X6RME8"/>
<evidence type="ECO:0000256" key="1">
    <source>
        <dbReference type="SAM" id="Coils"/>
    </source>
</evidence>
<dbReference type="SUPFAM" id="SSF57756">
    <property type="entry name" value="Retrovirus zinc finger-like domains"/>
    <property type="match status" value="1"/>
</dbReference>
<dbReference type="GO" id="GO:0003964">
    <property type="term" value="F:RNA-directed DNA polymerase activity"/>
    <property type="evidence" value="ECO:0007669"/>
    <property type="project" value="UniProtKB-KW"/>
</dbReference>
<evidence type="ECO:0000259" key="2">
    <source>
        <dbReference type="PROSITE" id="PS50878"/>
    </source>
</evidence>
<dbReference type="InterPro" id="IPR000477">
    <property type="entry name" value="RT_dom"/>
</dbReference>
<protein>
    <submittedName>
        <fullName evidence="3">Probable RNA-directed DNA polymerase from transposon BS</fullName>
    </submittedName>
</protein>
<gene>
    <name evidence="3" type="primary">RTase</name>
    <name evidence="3" type="ORF">TNCV_848451</name>
</gene>
<dbReference type="InterPro" id="IPR036875">
    <property type="entry name" value="Znf_CCHC_sf"/>
</dbReference>
<evidence type="ECO:0000313" key="4">
    <source>
        <dbReference type="Proteomes" id="UP000887159"/>
    </source>
</evidence>
<dbReference type="Proteomes" id="UP000887159">
    <property type="component" value="Unassembled WGS sequence"/>
</dbReference>
<keyword evidence="4" id="KW-1185">Reference proteome</keyword>
<dbReference type="CDD" id="cd01650">
    <property type="entry name" value="RT_nLTR_like"/>
    <property type="match status" value="1"/>
</dbReference>
<name>A0A8X6RME8_TRICX</name>
<accession>A0A8X6RME8</accession>